<dbReference type="Pfam" id="PF13439">
    <property type="entry name" value="Glyco_transf_4"/>
    <property type="match status" value="1"/>
</dbReference>
<dbReference type="Proteomes" id="UP000076078">
    <property type="component" value="Unassembled WGS sequence"/>
</dbReference>
<evidence type="ECO:0000256" key="5">
    <source>
        <dbReference type="ARBA" id="ARBA00022824"/>
    </source>
</evidence>
<evidence type="ECO:0000259" key="11">
    <source>
        <dbReference type="Pfam" id="PF00534"/>
    </source>
</evidence>
<evidence type="ECO:0000256" key="3">
    <source>
        <dbReference type="ARBA" id="ARBA00022679"/>
    </source>
</evidence>
<dbReference type="SUPFAM" id="SSF53756">
    <property type="entry name" value="UDP-Glycosyltransferase/glycogen phosphorylase"/>
    <property type="match status" value="1"/>
</dbReference>
<accession>A0A152A2F4</accession>
<evidence type="ECO:0000313" key="13">
    <source>
        <dbReference type="EMBL" id="KYR00399.1"/>
    </source>
</evidence>
<dbReference type="EC" id="2.4.1.257" evidence="10"/>
<evidence type="ECO:0000256" key="8">
    <source>
        <dbReference type="ARBA" id="ARBA00045103"/>
    </source>
</evidence>
<feature type="domain" description="Glycosyltransferase subfamily 4-like N-terminal" evidence="12">
    <location>
        <begin position="16"/>
        <end position="202"/>
    </location>
</feature>
<organism evidence="13 14">
    <name type="scientific">Tieghemostelium lacteum</name>
    <name type="common">Slime mold</name>
    <name type="synonym">Dictyostelium lacteum</name>
    <dbReference type="NCBI Taxonomy" id="361077"/>
    <lineage>
        <taxon>Eukaryota</taxon>
        <taxon>Amoebozoa</taxon>
        <taxon>Evosea</taxon>
        <taxon>Eumycetozoa</taxon>
        <taxon>Dictyostelia</taxon>
        <taxon>Dictyosteliales</taxon>
        <taxon>Raperosteliaceae</taxon>
        <taxon>Tieghemostelium</taxon>
    </lineage>
</organism>
<dbReference type="PANTHER" id="PTHR45918:SF1">
    <property type="entry name" value="ALPHA-1,3_1,6-MANNOSYLTRANSFERASE ALG2"/>
    <property type="match status" value="1"/>
</dbReference>
<dbReference type="InParanoid" id="A0A152A2F4"/>
<dbReference type="GO" id="GO:0102704">
    <property type="term" value="F:GDP-Man:Man(2)GlcNAc(2)-PP-Dol alpha-1,6-mannosyltransferase activity"/>
    <property type="evidence" value="ECO:0007669"/>
    <property type="project" value="UniProtKB-UniRule"/>
</dbReference>
<evidence type="ECO:0000259" key="12">
    <source>
        <dbReference type="Pfam" id="PF13439"/>
    </source>
</evidence>
<dbReference type="CDD" id="cd03805">
    <property type="entry name" value="GT4_ALG2-like"/>
    <property type="match status" value="1"/>
</dbReference>
<dbReference type="FunFam" id="3.40.50.2000:FF:000210">
    <property type="entry name" value="Alpha-1,3/1,6-mannosyltransferase ALG2"/>
    <property type="match status" value="1"/>
</dbReference>
<evidence type="ECO:0000256" key="2">
    <source>
        <dbReference type="ARBA" id="ARBA00022676"/>
    </source>
</evidence>
<dbReference type="OMA" id="AMYMKCP"/>
<name>A0A152A2F4_TIELA</name>
<keyword evidence="2 10" id="KW-0328">Glycosyltransferase</keyword>
<dbReference type="PANTHER" id="PTHR45918">
    <property type="entry name" value="ALPHA-1,3/1,6-MANNOSYLTRANSFERASE ALG2"/>
    <property type="match status" value="1"/>
</dbReference>
<dbReference type="AlphaFoldDB" id="A0A152A2F4"/>
<comment type="subcellular location">
    <subcellularLocation>
        <location evidence="10">Endoplasmic reticulum membrane</location>
        <topology evidence="10">Single-pass membrane protein</topology>
    </subcellularLocation>
</comment>
<dbReference type="OrthoDB" id="448893at2759"/>
<sequence>MNNGCNIAFLHPDLGIGGAERLIVDAAVSLKSAGHKVCIYTSRHDPKRSFKETHNGQLDIHVRGNVFPRSIGNRFMVICAMIRNILAALSIIAHQWKYAYSPEKRYQMVIIDQISASIPLFKLLTPSTKILFYCHFPDKLLSIRNSWIKSVYRLPIDYFEEFTTSFADQILVNSNFTRGIFKKSFKFIKKVPSVLYPPLNTDEFLKLSEKTPQYSALPKSLEGRVPETKKNIILSINRFERKKNLPLAIESFSILLQKLLDQDLVDEIAHCHLVIAGGYDPDLRENVEHLRELQDMVTQKQLSDKVSFVCSFNEQERSWLLNNCLCMVYTPSFEHFGITPLEGMFSLKPVVAVNSGGPIETVLNDSTGYLCEPLAPTFATALYQLVSDKQKTIQFGNNGRKWVEKNFSLKSFTVELNKIVLSTLGKIQFKKID</sequence>
<comment type="similarity">
    <text evidence="10">Belongs to the glycosyltransferase group 1 family.</text>
</comment>
<feature type="domain" description="Glycosyl transferase family 1" evidence="11">
    <location>
        <begin position="227"/>
        <end position="402"/>
    </location>
</feature>
<keyword evidence="3 10" id="KW-0808">Transferase</keyword>
<evidence type="ECO:0000256" key="9">
    <source>
        <dbReference type="ARBA" id="ARBA00045104"/>
    </source>
</evidence>
<comment type="catalytic activity">
    <reaction evidence="9 10">
        <text>an alpha-D-Man-(1-&gt;3)-beta-D-Man-(1-&gt;4)-beta-D-GlcNAc-(1-&gt;4)-alpha-D-GlcNAc-diphospho-di-trans,poly-cis-dolichol + GDP-alpha-D-mannose = an alpha-D-Man-(1-&gt;3)-[alpha-D-Man-(1-&gt;6)]-beta-D-Man-(1-&gt;4)-beta-D-GlcNAc-(1-&gt;4)-alpha-D-GlcNAc-diphospho-di-trans,poly-cis-dolichol + GDP + H(+)</text>
        <dbReference type="Rhea" id="RHEA:29519"/>
        <dbReference type="Rhea" id="RHEA-COMP:19513"/>
        <dbReference type="Rhea" id="RHEA-COMP:19515"/>
        <dbReference type="ChEBI" id="CHEBI:15378"/>
        <dbReference type="ChEBI" id="CHEBI:57527"/>
        <dbReference type="ChEBI" id="CHEBI:58189"/>
        <dbReference type="ChEBI" id="CHEBI:132510"/>
        <dbReference type="ChEBI" id="CHEBI:132511"/>
        <dbReference type="EC" id="2.4.1.257"/>
    </reaction>
    <physiologicalReaction direction="left-to-right" evidence="9 10">
        <dbReference type="Rhea" id="RHEA:29520"/>
    </physiologicalReaction>
</comment>
<gene>
    <name evidence="13" type="ORF">DLAC_03150</name>
</gene>
<dbReference type="InterPro" id="IPR028098">
    <property type="entry name" value="Glyco_trans_4-like_N"/>
</dbReference>
<dbReference type="Gene3D" id="3.40.50.2000">
    <property type="entry name" value="Glycogen Phosphorylase B"/>
    <property type="match status" value="2"/>
</dbReference>
<reference evidence="13 14" key="1">
    <citation type="submission" date="2015-12" db="EMBL/GenBank/DDBJ databases">
        <title>Dictyostelia acquired genes for synthesis and detection of signals that induce cell-type specialization by lateral gene transfer from prokaryotes.</title>
        <authorList>
            <person name="Gloeckner G."/>
            <person name="Schaap P."/>
        </authorList>
    </citation>
    <scope>NUCLEOTIDE SEQUENCE [LARGE SCALE GENOMIC DNA]</scope>
    <source>
        <strain evidence="13 14">TK</strain>
    </source>
</reference>
<proteinExistence type="inferred from homology"/>
<evidence type="ECO:0000256" key="6">
    <source>
        <dbReference type="ARBA" id="ARBA00022989"/>
    </source>
</evidence>
<protein>
    <recommendedName>
        <fullName evidence="10">Alpha-1,3/1,6-mannosyltransferase ALG2</fullName>
        <ecNumber evidence="10">2.4.1.132</ecNumber>
        <ecNumber evidence="10">2.4.1.257</ecNumber>
    </recommendedName>
    <alternativeName>
        <fullName evidence="10">GDP-Man:Man(1)GlcNAc(2)-PP-Dol alpha-1,3-mannosyltransferase</fullName>
    </alternativeName>
</protein>
<comment type="catalytic activity">
    <reaction evidence="8 10">
        <text>a beta-D-Man-(1-&gt;4)-beta-D-GlcNAc-(1-&gt;4)-alpha-D-GlcNAc-diphospho-di-trans,poly-cis-dolichol + GDP-alpha-D-mannose = an alpha-D-Man-(1-&gt;3)-beta-D-Man-(1-&gt;4)-beta-D-GlcNAc-(1-&gt;4)-alpha-D-GlcNAc-diphospho-di-trans,poly-cis-dolichol + GDP + H(+)</text>
        <dbReference type="Rhea" id="RHEA:29515"/>
        <dbReference type="Rhea" id="RHEA-COMP:19511"/>
        <dbReference type="Rhea" id="RHEA-COMP:19513"/>
        <dbReference type="ChEBI" id="CHEBI:15378"/>
        <dbReference type="ChEBI" id="CHEBI:57527"/>
        <dbReference type="ChEBI" id="CHEBI:58189"/>
        <dbReference type="ChEBI" id="CHEBI:58472"/>
        <dbReference type="ChEBI" id="CHEBI:132510"/>
        <dbReference type="EC" id="2.4.1.132"/>
    </reaction>
    <physiologicalReaction direction="left-to-right" evidence="8 10">
        <dbReference type="Rhea" id="RHEA:29516"/>
    </physiologicalReaction>
</comment>
<dbReference type="EMBL" id="LODT01000015">
    <property type="protein sequence ID" value="KYR00399.1"/>
    <property type="molecule type" value="Genomic_DNA"/>
</dbReference>
<evidence type="ECO:0000256" key="10">
    <source>
        <dbReference type="RuleBase" id="RU367136"/>
    </source>
</evidence>
<dbReference type="GO" id="GO:0004378">
    <property type="term" value="F:GDP-Man:Man(1)GlcNAc(2)-PP-Dol alpha-1,3-mannosyltransferase activity"/>
    <property type="evidence" value="ECO:0007669"/>
    <property type="project" value="UniProtKB-UniRule"/>
</dbReference>
<dbReference type="EC" id="2.4.1.132" evidence="10"/>
<keyword evidence="6" id="KW-1133">Transmembrane helix</keyword>
<evidence type="ECO:0000256" key="1">
    <source>
        <dbReference type="ARBA" id="ARBA00004922"/>
    </source>
</evidence>
<keyword evidence="14" id="KW-1185">Reference proteome</keyword>
<dbReference type="GO" id="GO:0005789">
    <property type="term" value="C:endoplasmic reticulum membrane"/>
    <property type="evidence" value="ECO:0007669"/>
    <property type="project" value="UniProtKB-SubCell"/>
</dbReference>
<dbReference type="Pfam" id="PF00534">
    <property type="entry name" value="Glycos_transf_1"/>
    <property type="match status" value="1"/>
</dbReference>
<evidence type="ECO:0000256" key="4">
    <source>
        <dbReference type="ARBA" id="ARBA00022692"/>
    </source>
</evidence>
<keyword evidence="7" id="KW-0472">Membrane</keyword>
<comment type="pathway">
    <text evidence="1 10">Protein modification; protein glycosylation.</text>
</comment>
<evidence type="ECO:0000313" key="14">
    <source>
        <dbReference type="Proteomes" id="UP000076078"/>
    </source>
</evidence>
<dbReference type="UniPathway" id="UPA00378"/>
<comment type="caution">
    <text evidence="13">The sequence shown here is derived from an EMBL/GenBank/DDBJ whole genome shotgun (WGS) entry which is preliminary data.</text>
</comment>
<comment type="function">
    <text evidence="10">Mannosylates Man(2)GlcNAc(2)-dolichol diphosphate and Man(1)GlcNAc(2)-dolichol diphosphate to form Man(3)GlcNAc(2)-dolichol diphosphate.</text>
</comment>
<dbReference type="InterPro" id="IPR001296">
    <property type="entry name" value="Glyco_trans_1"/>
</dbReference>
<dbReference type="FunCoup" id="A0A152A2F4">
    <property type="interactions" value="650"/>
</dbReference>
<keyword evidence="4" id="KW-0812">Transmembrane</keyword>
<dbReference type="STRING" id="361077.A0A152A2F4"/>
<evidence type="ECO:0000256" key="7">
    <source>
        <dbReference type="ARBA" id="ARBA00023136"/>
    </source>
</evidence>
<dbReference type="InterPro" id="IPR027054">
    <property type="entry name" value="ALG2"/>
</dbReference>
<keyword evidence="5" id="KW-0256">Endoplasmic reticulum</keyword>